<evidence type="ECO:0000313" key="3">
    <source>
        <dbReference type="Proteomes" id="UP000502508"/>
    </source>
</evidence>
<dbReference type="PANTHER" id="PTHR43792">
    <property type="entry name" value="GNAT FAMILY, PUTATIVE (AFU_ORTHOLOGUE AFUA_3G00765)-RELATED-RELATED"/>
    <property type="match status" value="1"/>
</dbReference>
<reference evidence="2 3" key="2">
    <citation type="submission" date="2020-03" db="EMBL/GenBank/DDBJ databases">
        <authorList>
            <person name="Ichikawa N."/>
            <person name="Kimura A."/>
            <person name="Kitahashi Y."/>
            <person name="Uohara A."/>
        </authorList>
    </citation>
    <scope>NUCLEOTIDE SEQUENCE [LARGE SCALE GENOMIC DNA]</scope>
    <source>
        <strain evidence="2 3">NBRC 107702</strain>
    </source>
</reference>
<feature type="domain" description="N-acetyltransferase" evidence="1">
    <location>
        <begin position="13"/>
        <end position="180"/>
    </location>
</feature>
<dbReference type="GO" id="GO:0016747">
    <property type="term" value="F:acyltransferase activity, transferring groups other than amino-acyl groups"/>
    <property type="evidence" value="ECO:0007669"/>
    <property type="project" value="InterPro"/>
</dbReference>
<dbReference type="PANTHER" id="PTHR43792:SF1">
    <property type="entry name" value="N-ACETYLTRANSFERASE DOMAIN-CONTAINING PROTEIN"/>
    <property type="match status" value="1"/>
</dbReference>
<accession>A0A6F8XNX7</accession>
<dbReference type="InterPro" id="IPR016181">
    <property type="entry name" value="Acyl_CoA_acyltransferase"/>
</dbReference>
<dbReference type="KEGG" id="pfla:Pflav_019520"/>
<dbReference type="InterPro" id="IPR000182">
    <property type="entry name" value="GNAT_dom"/>
</dbReference>
<dbReference type="SUPFAM" id="SSF55729">
    <property type="entry name" value="Acyl-CoA N-acyltransferases (Nat)"/>
    <property type="match status" value="1"/>
</dbReference>
<keyword evidence="2" id="KW-0808">Transferase</keyword>
<gene>
    <name evidence="2" type="ORF">Pflav_019520</name>
</gene>
<dbReference type="Pfam" id="PF13302">
    <property type="entry name" value="Acetyltransf_3"/>
    <property type="match status" value="1"/>
</dbReference>
<dbReference type="Gene3D" id="3.40.630.30">
    <property type="match status" value="1"/>
</dbReference>
<dbReference type="PROSITE" id="PS51186">
    <property type="entry name" value="GNAT"/>
    <property type="match status" value="1"/>
</dbReference>
<reference evidence="2 3" key="1">
    <citation type="submission" date="2020-03" db="EMBL/GenBank/DDBJ databases">
        <title>Whole genome shotgun sequence of Phytohabitans flavus NBRC 107702.</title>
        <authorList>
            <person name="Komaki H."/>
            <person name="Tamura T."/>
        </authorList>
    </citation>
    <scope>NUCLEOTIDE SEQUENCE [LARGE SCALE GENOMIC DNA]</scope>
    <source>
        <strain evidence="2 3">NBRC 107702</strain>
    </source>
</reference>
<keyword evidence="3" id="KW-1185">Reference proteome</keyword>
<protein>
    <submittedName>
        <fullName evidence="2">N-acetyltransferase</fullName>
    </submittedName>
</protein>
<proteinExistence type="predicted"/>
<dbReference type="InterPro" id="IPR051531">
    <property type="entry name" value="N-acetyltransferase"/>
</dbReference>
<dbReference type="EMBL" id="AP022870">
    <property type="protein sequence ID" value="BCB75542.1"/>
    <property type="molecule type" value="Genomic_DNA"/>
</dbReference>
<name>A0A6F8XNX7_9ACTN</name>
<organism evidence="2 3">
    <name type="scientific">Phytohabitans flavus</name>
    <dbReference type="NCBI Taxonomy" id="1076124"/>
    <lineage>
        <taxon>Bacteria</taxon>
        <taxon>Bacillati</taxon>
        <taxon>Actinomycetota</taxon>
        <taxon>Actinomycetes</taxon>
        <taxon>Micromonosporales</taxon>
        <taxon>Micromonosporaceae</taxon>
    </lineage>
</organism>
<sequence length="183" mass="21086">MFRPSHPIHTRRLTLRPFTMGDLDPVWEYQRLPEVAEHMLWEPRDLVQVKMALERMVREDRLAREGDCLSLAVVGRESGVVVGQVELVWLSERHRQGEVGYVLNPRYQGAGLATEAVIEVLRLGFEGLRLHRIIGRCSAANTASAALLERVGMRREAHFRQNALLKNAWRDEYVYAMLRADWG</sequence>
<evidence type="ECO:0000259" key="1">
    <source>
        <dbReference type="PROSITE" id="PS51186"/>
    </source>
</evidence>
<dbReference type="Proteomes" id="UP000502508">
    <property type="component" value="Chromosome"/>
</dbReference>
<evidence type="ECO:0000313" key="2">
    <source>
        <dbReference type="EMBL" id="BCB75542.1"/>
    </source>
</evidence>
<dbReference type="AlphaFoldDB" id="A0A6F8XNX7"/>